<dbReference type="KEGG" id="vvp:112928618"/>
<dbReference type="PANTHER" id="PTHR21191:SF7">
    <property type="entry name" value="AQUAPORIN-11"/>
    <property type="match status" value="1"/>
</dbReference>
<evidence type="ECO:0000256" key="14">
    <source>
        <dbReference type="ARBA" id="ARBA00047305"/>
    </source>
</evidence>
<dbReference type="RefSeq" id="XP_025866213.1">
    <property type="nucleotide sequence ID" value="XM_026010428.2"/>
</dbReference>
<evidence type="ECO:0000256" key="1">
    <source>
        <dbReference type="ARBA" id="ARBA00004439"/>
    </source>
</evidence>
<comment type="catalytic activity">
    <reaction evidence="15">
        <text>glycerol(in) = glycerol(out)</text>
        <dbReference type="Rhea" id="RHEA:29675"/>
        <dbReference type="ChEBI" id="CHEBI:17754"/>
    </reaction>
</comment>
<dbReference type="InterPro" id="IPR023271">
    <property type="entry name" value="Aquaporin-like"/>
</dbReference>
<dbReference type="AlphaFoldDB" id="A0A3Q7T9H8"/>
<dbReference type="PANTHER" id="PTHR21191">
    <property type="entry name" value="AQUAPORIN"/>
    <property type="match status" value="1"/>
</dbReference>
<keyword evidence="5 19" id="KW-0813">Transport</keyword>
<dbReference type="InterPro" id="IPR023266">
    <property type="entry name" value="Aquaporin_11"/>
</dbReference>
<keyword evidence="8" id="KW-0256">Endoplasmic reticulum</keyword>
<evidence type="ECO:0000256" key="4">
    <source>
        <dbReference type="ARBA" id="ARBA00005900"/>
    </source>
</evidence>
<evidence type="ECO:0000256" key="12">
    <source>
        <dbReference type="ARBA" id="ARBA00023329"/>
    </source>
</evidence>
<keyword evidence="20" id="KW-1185">Reference proteome</keyword>
<feature type="transmembrane region" description="Helical" evidence="18">
    <location>
        <begin position="16"/>
        <end position="35"/>
    </location>
</feature>
<evidence type="ECO:0000256" key="8">
    <source>
        <dbReference type="ARBA" id="ARBA00022824"/>
    </source>
</evidence>
<organism evidence="20 21">
    <name type="scientific">Vulpes vulpes</name>
    <name type="common">Red fox</name>
    <dbReference type="NCBI Taxonomy" id="9627"/>
    <lineage>
        <taxon>Eukaryota</taxon>
        <taxon>Metazoa</taxon>
        <taxon>Chordata</taxon>
        <taxon>Craniata</taxon>
        <taxon>Vertebrata</taxon>
        <taxon>Euteleostomi</taxon>
        <taxon>Mammalia</taxon>
        <taxon>Eutheria</taxon>
        <taxon>Laurasiatheria</taxon>
        <taxon>Carnivora</taxon>
        <taxon>Caniformia</taxon>
        <taxon>Canidae</taxon>
        <taxon>Vulpes</taxon>
    </lineage>
</organism>
<dbReference type="InterPro" id="IPR051883">
    <property type="entry name" value="AQP11/12_channel"/>
</dbReference>
<feature type="transmembrane region" description="Helical" evidence="18">
    <location>
        <begin position="77"/>
        <end position="97"/>
    </location>
</feature>
<evidence type="ECO:0000256" key="10">
    <source>
        <dbReference type="ARBA" id="ARBA00023136"/>
    </source>
</evidence>
<dbReference type="InterPro" id="IPR000425">
    <property type="entry name" value="MIP"/>
</dbReference>
<dbReference type="Proteomes" id="UP001652641">
    <property type="component" value="Chromosome 11"/>
</dbReference>
<proteinExistence type="inferred from homology"/>
<evidence type="ECO:0000256" key="15">
    <source>
        <dbReference type="ARBA" id="ARBA00049405"/>
    </source>
</evidence>
<evidence type="ECO:0000256" key="11">
    <source>
        <dbReference type="ARBA" id="ARBA00023157"/>
    </source>
</evidence>
<comment type="catalytic activity">
    <reaction evidence="14">
        <text>H2O2(out) = H2O2(in)</text>
        <dbReference type="Rhea" id="RHEA:74375"/>
        <dbReference type="ChEBI" id="CHEBI:16240"/>
    </reaction>
</comment>
<evidence type="ECO:0000256" key="17">
    <source>
        <dbReference type="ARBA" id="ARBA00062075"/>
    </source>
</evidence>
<reference key="1">
    <citation type="submission" date="2019-01" db="UniProtKB">
        <authorList>
            <consortium name="RefSeq"/>
        </authorList>
    </citation>
    <scope>IDENTIFICATION</scope>
</reference>
<evidence type="ECO:0000256" key="7">
    <source>
        <dbReference type="ARBA" id="ARBA00022692"/>
    </source>
</evidence>
<keyword evidence="6" id="KW-1003">Cell membrane</keyword>
<dbReference type="Pfam" id="PF00230">
    <property type="entry name" value="MIP"/>
    <property type="match status" value="1"/>
</dbReference>
<dbReference type="FunFam" id="1.20.1080.10:FF:000016">
    <property type="entry name" value="Aquaporin"/>
    <property type="match status" value="1"/>
</dbReference>
<comment type="function">
    <text evidence="16">Channel protein that facilitates the transport of water, glycerol and hydrogen peroxide across membrane of cell or organelles guaranteeing intracellular homeostasis in several organes like liver, kidney and brain. In situation of stress, participates in endoplasmic reticulum (ER) homeostasis by regulating redox homeostasis through the transport of hydrogen peroxide across the endoplasmic reticulum membrane thereby regulating the oxidative stress through the NADPH oxidase 2 pathway. Plays a role by maintaining an environment suitable for translation or protein foldings in the ER lumen namely by participating in the PKD1 glycosylation processing resulting in regulation of PKD1 membrane trafficking thereby preventing the accumulation of unfolding protein in ER. Plays a role in the proximal tubule function by regulating its endosomal acidification. May play a role in postnatal kidney development.</text>
</comment>
<dbReference type="GO" id="GO:0015267">
    <property type="term" value="F:channel activity"/>
    <property type="evidence" value="ECO:0007669"/>
    <property type="project" value="InterPro"/>
</dbReference>
<sequence length="283" mass="31788">MTALWGLWPQVQDTCTSLGLMLSLVLLMGLARVVTRQRLHRFMMAHTFVLEFLATFQLCCCTHELQLLSEQEPVHPTWPLTLIYFFSLVHGLTLVGTSTNPCGVMMQMLLGGMSPETGAIRLLAQLIGALCSRYCISALWGLGLTKYHLSERTFACRNPIQVDLPKAVITEAICSFIFHSALLHFQEIRTKLRIHLLAALITFLVYAGGSLTGAVFNPALALSLHFTCFDEAFLRFFIVYWLAPSLGKHIFINVIKRLGYLKMIGNVILTCQFPKPELVQKIK</sequence>
<evidence type="ECO:0000256" key="18">
    <source>
        <dbReference type="PIRNR" id="PIRNR017529"/>
    </source>
</evidence>
<evidence type="ECO:0000256" key="3">
    <source>
        <dbReference type="ARBA" id="ARBA00004651"/>
    </source>
</evidence>
<keyword evidence="11" id="KW-1015">Disulfide bond</keyword>
<reference evidence="21" key="2">
    <citation type="submission" date="2025-08" db="UniProtKB">
        <authorList>
            <consortium name="RefSeq"/>
        </authorList>
    </citation>
    <scope>IDENTIFICATION</scope>
    <source>
        <tissue evidence="21">Cell line</tissue>
    </source>
</reference>
<evidence type="ECO:0000256" key="9">
    <source>
        <dbReference type="ARBA" id="ARBA00022989"/>
    </source>
</evidence>
<feature type="transmembrane region" description="Helical" evidence="18">
    <location>
        <begin position="232"/>
        <end position="255"/>
    </location>
</feature>
<dbReference type="GeneID" id="112928618"/>
<evidence type="ECO:0000256" key="5">
    <source>
        <dbReference type="ARBA" id="ARBA00022448"/>
    </source>
</evidence>
<evidence type="ECO:0000313" key="21">
    <source>
        <dbReference type="RefSeq" id="XP_025866213.1"/>
    </source>
</evidence>
<evidence type="ECO:0000256" key="6">
    <source>
        <dbReference type="ARBA" id="ARBA00022475"/>
    </source>
</evidence>
<feature type="transmembrane region" description="Helical" evidence="18">
    <location>
        <begin position="197"/>
        <end position="220"/>
    </location>
</feature>
<dbReference type="CTD" id="282679"/>
<dbReference type="GO" id="GO:0005789">
    <property type="term" value="C:endoplasmic reticulum membrane"/>
    <property type="evidence" value="ECO:0007669"/>
    <property type="project" value="UniProtKB-SubCell"/>
</dbReference>
<keyword evidence="9 18" id="KW-1133">Transmembrane helix</keyword>
<comment type="similarity">
    <text evidence="4">Belongs to the MIP/aquaporin (TC 1.A.8) family. AQP11/AQP12 subfamily.</text>
</comment>
<dbReference type="GO" id="GO:0030659">
    <property type="term" value="C:cytoplasmic vesicle membrane"/>
    <property type="evidence" value="ECO:0007669"/>
    <property type="project" value="UniProtKB-SubCell"/>
</dbReference>
<keyword evidence="12" id="KW-0968">Cytoplasmic vesicle</keyword>
<evidence type="ECO:0000313" key="20">
    <source>
        <dbReference type="Proteomes" id="UP001652641"/>
    </source>
</evidence>
<dbReference type="PRINTS" id="PR00783">
    <property type="entry name" value="MINTRINSICP"/>
</dbReference>
<dbReference type="GO" id="GO:0005886">
    <property type="term" value="C:plasma membrane"/>
    <property type="evidence" value="ECO:0007669"/>
    <property type="project" value="UniProtKB-SubCell"/>
</dbReference>
<name>A0A3Q7T9H8_VULVU</name>
<evidence type="ECO:0000256" key="2">
    <source>
        <dbReference type="ARBA" id="ARBA00004477"/>
    </source>
</evidence>
<gene>
    <name evidence="21" type="primary">AQP11</name>
</gene>
<accession>A0A3Q7T9H8</accession>
<dbReference type="PIRSF" id="PIRSF017529">
    <property type="entry name" value="Aquaporin_11/12"/>
    <property type="match status" value="1"/>
</dbReference>
<comment type="subunit">
    <text evidence="17">Homodimer; disulfide-linked. Homotetramer. Can also form homomultimer.</text>
</comment>
<evidence type="ECO:0000256" key="13">
    <source>
        <dbReference type="ARBA" id="ARBA00034651"/>
    </source>
</evidence>
<keyword evidence="10 18" id="KW-0472">Membrane</keyword>
<comment type="catalytic activity">
    <reaction evidence="13">
        <text>H2O(in) = H2O(out)</text>
        <dbReference type="Rhea" id="RHEA:29667"/>
        <dbReference type="ChEBI" id="CHEBI:15377"/>
    </reaction>
</comment>
<evidence type="ECO:0000256" key="16">
    <source>
        <dbReference type="ARBA" id="ARBA00059557"/>
    </source>
</evidence>
<keyword evidence="7 18" id="KW-0812">Transmembrane</keyword>
<protein>
    <recommendedName>
        <fullName evidence="18">Aquaporin</fullName>
    </recommendedName>
</protein>
<feature type="transmembrane region" description="Helical" evidence="18">
    <location>
        <begin position="118"/>
        <end position="142"/>
    </location>
</feature>
<evidence type="ECO:0000256" key="19">
    <source>
        <dbReference type="RuleBase" id="RU000477"/>
    </source>
</evidence>
<dbReference type="InterPro" id="IPR016697">
    <property type="entry name" value="Aquaporin_11/12"/>
</dbReference>
<dbReference type="SUPFAM" id="SSF81338">
    <property type="entry name" value="Aquaporin-like"/>
    <property type="match status" value="1"/>
</dbReference>
<dbReference type="PRINTS" id="PR02024">
    <property type="entry name" value="AQUAPORIN11"/>
</dbReference>
<comment type="subcellular location">
    <subcellularLocation>
        <location evidence="3">Cell membrane</location>
        <topology evidence="3">Multi-pass membrane protein</topology>
    </subcellularLocation>
    <subcellularLocation>
        <location evidence="1">Cytoplasmic vesicle membrane</location>
        <topology evidence="1">Multi-pass membrane protein</topology>
    </subcellularLocation>
    <subcellularLocation>
        <location evidence="2">Endoplasmic reticulum membrane</location>
        <topology evidence="2">Multi-pass membrane protein</topology>
    </subcellularLocation>
</comment>
<dbReference type="Gene3D" id="1.20.1080.10">
    <property type="entry name" value="Glycerol uptake facilitator protein"/>
    <property type="match status" value="1"/>
</dbReference>